<accession>A0A8X7T673</accession>
<protein>
    <recommendedName>
        <fullName evidence="4">F-box domain-containing protein</fullName>
    </recommendedName>
</protein>
<dbReference type="Proteomes" id="UP000078113">
    <property type="component" value="Unassembled WGS sequence"/>
</dbReference>
<evidence type="ECO:0000256" key="1">
    <source>
        <dbReference type="SAM" id="MobiDB-lite"/>
    </source>
</evidence>
<feature type="compositionally biased region" description="Basic and acidic residues" evidence="1">
    <location>
        <begin position="423"/>
        <end position="437"/>
    </location>
</feature>
<feature type="compositionally biased region" description="Low complexity" evidence="1">
    <location>
        <begin position="44"/>
        <end position="55"/>
    </location>
</feature>
<organism evidence="2 3">
    <name type="scientific">Tilletia walkeri</name>
    <dbReference type="NCBI Taxonomy" id="117179"/>
    <lineage>
        <taxon>Eukaryota</taxon>
        <taxon>Fungi</taxon>
        <taxon>Dikarya</taxon>
        <taxon>Basidiomycota</taxon>
        <taxon>Ustilaginomycotina</taxon>
        <taxon>Exobasidiomycetes</taxon>
        <taxon>Tilletiales</taxon>
        <taxon>Tilletiaceae</taxon>
        <taxon>Tilletia</taxon>
    </lineage>
</organism>
<dbReference type="AlphaFoldDB" id="A0A8X7T673"/>
<feature type="region of interest" description="Disordered" evidence="1">
    <location>
        <begin position="415"/>
        <end position="463"/>
    </location>
</feature>
<keyword evidence="3" id="KW-1185">Reference proteome</keyword>
<evidence type="ECO:0000313" key="3">
    <source>
        <dbReference type="Proteomes" id="UP000078113"/>
    </source>
</evidence>
<proteinExistence type="predicted"/>
<dbReference type="EMBL" id="LWDG02000067">
    <property type="protein sequence ID" value="KAE8270014.1"/>
    <property type="molecule type" value="Genomic_DNA"/>
</dbReference>
<sequence>MSFAVSESRPLPKLPAEILRSIFVHAARDVRPKTRYAQHPDLYSSPPSTTSNSLSFDASDRCLRRRRRASSTSKNTIASLLSVSKAVQHWVLAELLHSVALTSPSHINAFGALLKRRPDLGQFVRRIWISDVSMSSLPSSGEMIYDVHRLFALEGFILPNLPHLEDLAMSNLADHQTLRTYGHSLWYIGRTRTSQAWANLRSITLANMNGMGVFLQNPTGVPQQADRITGEHPICWERLEHIRIALPEELSAYRINGLARCPRLKVVELFEPGFDTLLNVDVHMGSMVAAGMGKQKFSCIRGHQPSQEAIKCLFTALMRPTSDDGYLEGAHSLERTPAGIQLRIHTRTPDAYESLQQIWTQLRMEIQDHDSKCPRGFDFRLRSETEHAPHEAQTLGFLTPAPQRLPSLHLIEIASGEPGSENGDTHPTTHDRQEAERVAQSGEPAENEDGAVPADQAAEWKSDLNDTVFAHWARS</sequence>
<comment type="caution">
    <text evidence="2">The sequence shown here is derived from an EMBL/GenBank/DDBJ whole genome shotgun (WGS) entry which is preliminary data.</text>
</comment>
<feature type="region of interest" description="Disordered" evidence="1">
    <location>
        <begin position="35"/>
        <end position="58"/>
    </location>
</feature>
<name>A0A8X7T673_9BASI</name>
<evidence type="ECO:0000313" key="2">
    <source>
        <dbReference type="EMBL" id="KAE8270014.1"/>
    </source>
</evidence>
<evidence type="ECO:0008006" key="4">
    <source>
        <dbReference type="Google" id="ProtNLM"/>
    </source>
</evidence>
<gene>
    <name evidence="2" type="ORF">A4X09_0g2306</name>
</gene>
<reference evidence="2" key="1">
    <citation type="submission" date="2016-04" db="EMBL/GenBank/DDBJ databases">
        <authorList>
            <person name="Nguyen H.D."/>
            <person name="Samba Siva P."/>
            <person name="Cullis J."/>
            <person name="Levesque C.A."/>
            <person name="Hambleton S."/>
        </authorList>
    </citation>
    <scope>NUCLEOTIDE SEQUENCE</scope>
    <source>
        <strain evidence="2">DAOMC 236422</strain>
    </source>
</reference>
<reference evidence="2" key="2">
    <citation type="journal article" date="2019" name="IMA Fungus">
        <title>Genome sequencing and comparison of five Tilletia species to identify candidate genes for the detection of regulated species infecting wheat.</title>
        <authorList>
            <person name="Nguyen H.D.T."/>
            <person name="Sultana T."/>
            <person name="Kesanakurti P."/>
            <person name="Hambleton S."/>
        </authorList>
    </citation>
    <scope>NUCLEOTIDE SEQUENCE</scope>
    <source>
        <strain evidence="2">DAOMC 236422</strain>
    </source>
</reference>